<proteinExistence type="predicted"/>
<evidence type="ECO:0000256" key="2">
    <source>
        <dbReference type="ARBA" id="ARBA00023125"/>
    </source>
</evidence>
<organism evidence="5 6">
    <name type="scientific">Nonomuraea dietziae</name>
    <dbReference type="NCBI Taxonomy" id="65515"/>
    <lineage>
        <taxon>Bacteria</taxon>
        <taxon>Bacillati</taxon>
        <taxon>Actinomycetota</taxon>
        <taxon>Actinomycetes</taxon>
        <taxon>Streptosporangiales</taxon>
        <taxon>Streptosporangiaceae</taxon>
        <taxon>Nonomuraea</taxon>
    </lineage>
</organism>
<dbReference type="Proteomes" id="UP000579945">
    <property type="component" value="Unassembled WGS sequence"/>
</dbReference>
<dbReference type="GeneID" id="95395826"/>
<protein>
    <submittedName>
        <fullName evidence="5">DNA-binding HxlR family transcriptional regulator</fullName>
    </submittedName>
</protein>
<name>A0A7W5VD64_9ACTN</name>
<dbReference type="SUPFAM" id="SSF46785">
    <property type="entry name" value="Winged helix' DNA-binding domain"/>
    <property type="match status" value="1"/>
</dbReference>
<dbReference type="Gene3D" id="3.30.1050.10">
    <property type="entry name" value="SCP2 sterol-binding domain"/>
    <property type="match status" value="1"/>
</dbReference>
<evidence type="ECO:0000313" key="5">
    <source>
        <dbReference type="EMBL" id="MBB3733919.1"/>
    </source>
</evidence>
<dbReference type="RefSeq" id="WP_183662704.1">
    <property type="nucleotide sequence ID" value="NZ_JACIBV010000003.1"/>
</dbReference>
<dbReference type="PANTHER" id="PTHR33204:SF18">
    <property type="entry name" value="TRANSCRIPTIONAL REGULATORY PROTEIN"/>
    <property type="match status" value="1"/>
</dbReference>
<dbReference type="Pfam" id="PF01638">
    <property type="entry name" value="HxlR"/>
    <property type="match status" value="1"/>
</dbReference>
<reference evidence="5 6" key="1">
    <citation type="submission" date="2020-08" db="EMBL/GenBank/DDBJ databases">
        <title>Sequencing the genomes of 1000 actinobacteria strains.</title>
        <authorList>
            <person name="Klenk H.-P."/>
        </authorList>
    </citation>
    <scope>NUCLEOTIDE SEQUENCE [LARGE SCALE GENOMIC DNA]</scope>
    <source>
        <strain evidence="5 6">DSM 44320</strain>
    </source>
</reference>
<sequence>MVGKRKYDDGCAVAHGLDLVGERWMLLVVRDLLLGPKRFTDLRIGMPGISPDVLTQRLRELTQTGIVQRRKLPAPAGSWVYELTEWGMQLETIVIQVGRWASRSPTLRHDAEISTDSLALSLKALFAPHVATGLQAIIALKLGEDQLRIEIADSQFHITRKEPSNPDVIIHTDPNTLAALLHIDLSISQALKANTLTIEGPLHLFEQFLTLFPLPQPAPLTEPN</sequence>
<dbReference type="InterPro" id="IPR036388">
    <property type="entry name" value="WH-like_DNA-bd_sf"/>
</dbReference>
<dbReference type="PROSITE" id="PS51118">
    <property type="entry name" value="HTH_HXLR"/>
    <property type="match status" value="1"/>
</dbReference>
<keyword evidence="2 5" id="KW-0238">DNA-binding</keyword>
<comment type="caution">
    <text evidence="5">The sequence shown here is derived from an EMBL/GenBank/DDBJ whole genome shotgun (WGS) entry which is preliminary data.</text>
</comment>
<dbReference type="EMBL" id="JACIBV010000003">
    <property type="protein sequence ID" value="MBB3733919.1"/>
    <property type="molecule type" value="Genomic_DNA"/>
</dbReference>
<evidence type="ECO:0000256" key="3">
    <source>
        <dbReference type="ARBA" id="ARBA00023163"/>
    </source>
</evidence>
<dbReference type="Gene3D" id="1.10.10.10">
    <property type="entry name" value="Winged helix-like DNA-binding domain superfamily/Winged helix DNA-binding domain"/>
    <property type="match status" value="1"/>
</dbReference>
<dbReference type="InterPro" id="IPR002577">
    <property type="entry name" value="HTH_HxlR"/>
</dbReference>
<dbReference type="Pfam" id="PF02036">
    <property type="entry name" value="SCP2"/>
    <property type="match status" value="1"/>
</dbReference>
<keyword evidence="3" id="KW-0804">Transcription</keyword>
<evidence type="ECO:0000256" key="1">
    <source>
        <dbReference type="ARBA" id="ARBA00023015"/>
    </source>
</evidence>
<keyword evidence="1" id="KW-0805">Transcription regulation</keyword>
<dbReference type="InterPro" id="IPR036390">
    <property type="entry name" value="WH_DNA-bd_sf"/>
</dbReference>
<dbReference type="GO" id="GO:0003677">
    <property type="term" value="F:DNA binding"/>
    <property type="evidence" value="ECO:0007669"/>
    <property type="project" value="UniProtKB-KW"/>
</dbReference>
<dbReference type="InterPro" id="IPR036527">
    <property type="entry name" value="SCP2_sterol-bd_dom_sf"/>
</dbReference>
<keyword evidence="6" id="KW-1185">Reference proteome</keyword>
<evidence type="ECO:0000259" key="4">
    <source>
        <dbReference type="PROSITE" id="PS51118"/>
    </source>
</evidence>
<dbReference type="SUPFAM" id="SSF55718">
    <property type="entry name" value="SCP-like"/>
    <property type="match status" value="1"/>
</dbReference>
<evidence type="ECO:0000313" key="6">
    <source>
        <dbReference type="Proteomes" id="UP000579945"/>
    </source>
</evidence>
<gene>
    <name evidence="5" type="ORF">FHR33_009872</name>
</gene>
<dbReference type="AlphaFoldDB" id="A0A7W5VD64"/>
<feature type="domain" description="HTH hxlR-type" evidence="4">
    <location>
        <begin position="11"/>
        <end position="109"/>
    </location>
</feature>
<dbReference type="PANTHER" id="PTHR33204">
    <property type="entry name" value="TRANSCRIPTIONAL REGULATOR, MARR FAMILY"/>
    <property type="match status" value="1"/>
</dbReference>
<accession>A0A7W5VD64</accession>
<dbReference type="InterPro" id="IPR003033">
    <property type="entry name" value="SCP2_sterol-bd_dom"/>
</dbReference>